<proteinExistence type="predicted"/>
<organism evidence="1 2">
    <name type="scientific">Nephila pilipes</name>
    <name type="common">Giant wood spider</name>
    <name type="synonym">Nephila maculata</name>
    <dbReference type="NCBI Taxonomy" id="299642"/>
    <lineage>
        <taxon>Eukaryota</taxon>
        <taxon>Metazoa</taxon>
        <taxon>Ecdysozoa</taxon>
        <taxon>Arthropoda</taxon>
        <taxon>Chelicerata</taxon>
        <taxon>Arachnida</taxon>
        <taxon>Araneae</taxon>
        <taxon>Araneomorphae</taxon>
        <taxon>Entelegynae</taxon>
        <taxon>Araneoidea</taxon>
        <taxon>Nephilidae</taxon>
        <taxon>Nephila</taxon>
    </lineage>
</organism>
<evidence type="ECO:0000313" key="1">
    <source>
        <dbReference type="EMBL" id="GFT38018.1"/>
    </source>
</evidence>
<accession>A0A8X6NY26</accession>
<dbReference type="Proteomes" id="UP000887013">
    <property type="component" value="Unassembled WGS sequence"/>
</dbReference>
<protein>
    <submittedName>
        <fullName evidence="1">Uncharacterized protein</fullName>
    </submittedName>
</protein>
<name>A0A8X6NY26_NEPPI</name>
<feature type="non-terminal residue" evidence="1">
    <location>
        <position position="1"/>
    </location>
</feature>
<dbReference type="EMBL" id="BMAW01014230">
    <property type="protein sequence ID" value="GFT38018.1"/>
    <property type="molecule type" value="Genomic_DNA"/>
</dbReference>
<sequence>GNTCSHGYTQADRVKGNQLSISKKTWEEVMPNM</sequence>
<dbReference type="AlphaFoldDB" id="A0A8X6NY26"/>
<reference evidence="1" key="1">
    <citation type="submission" date="2020-08" db="EMBL/GenBank/DDBJ databases">
        <title>Multicomponent nature underlies the extraordinary mechanical properties of spider dragline silk.</title>
        <authorList>
            <person name="Kono N."/>
            <person name="Nakamura H."/>
            <person name="Mori M."/>
            <person name="Yoshida Y."/>
            <person name="Ohtoshi R."/>
            <person name="Malay A.D."/>
            <person name="Moran D.A.P."/>
            <person name="Tomita M."/>
            <person name="Numata K."/>
            <person name="Arakawa K."/>
        </authorList>
    </citation>
    <scope>NUCLEOTIDE SEQUENCE</scope>
</reference>
<comment type="caution">
    <text evidence="1">The sequence shown here is derived from an EMBL/GenBank/DDBJ whole genome shotgun (WGS) entry which is preliminary data.</text>
</comment>
<gene>
    <name evidence="1" type="ORF">NPIL_603431</name>
</gene>
<keyword evidence="2" id="KW-1185">Reference proteome</keyword>
<evidence type="ECO:0000313" key="2">
    <source>
        <dbReference type="Proteomes" id="UP000887013"/>
    </source>
</evidence>